<protein>
    <submittedName>
        <fullName evidence="2">Uncharacterized protein</fullName>
    </submittedName>
</protein>
<dbReference type="AlphaFoldDB" id="A0AAD9XFT6"/>
<reference evidence="2" key="1">
    <citation type="journal article" date="2023" name="Plant J.">
        <title>Genome sequences and population genomics provide insights into the demographic history, inbreeding, and mutation load of two 'living fossil' tree species of Dipteronia.</title>
        <authorList>
            <person name="Feng Y."/>
            <person name="Comes H.P."/>
            <person name="Chen J."/>
            <person name="Zhu S."/>
            <person name="Lu R."/>
            <person name="Zhang X."/>
            <person name="Li P."/>
            <person name="Qiu J."/>
            <person name="Olsen K.M."/>
            <person name="Qiu Y."/>
        </authorList>
    </citation>
    <scope>NUCLEOTIDE SEQUENCE</scope>
    <source>
        <strain evidence="2">KIB01</strain>
    </source>
</reference>
<accession>A0AAD9XFT6</accession>
<dbReference type="Proteomes" id="UP001280121">
    <property type="component" value="Unassembled WGS sequence"/>
</dbReference>
<feature type="region of interest" description="Disordered" evidence="1">
    <location>
        <begin position="236"/>
        <end position="263"/>
    </location>
</feature>
<name>A0AAD9XFT6_9ROSI</name>
<evidence type="ECO:0000256" key="1">
    <source>
        <dbReference type="SAM" id="MobiDB-lite"/>
    </source>
</evidence>
<keyword evidence="3" id="KW-1185">Reference proteome</keyword>
<dbReference type="PANTHER" id="PTHR48449">
    <property type="entry name" value="DUF1985 DOMAIN-CONTAINING PROTEIN"/>
    <property type="match status" value="1"/>
</dbReference>
<evidence type="ECO:0000313" key="3">
    <source>
        <dbReference type="Proteomes" id="UP001280121"/>
    </source>
</evidence>
<evidence type="ECO:0000313" key="2">
    <source>
        <dbReference type="EMBL" id="KAK2658535.1"/>
    </source>
</evidence>
<organism evidence="2 3">
    <name type="scientific">Dipteronia dyeriana</name>
    <dbReference type="NCBI Taxonomy" id="168575"/>
    <lineage>
        <taxon>Eukaryota</taxon>
        <taxon>Viridiplantae</taxon>
        <taxon>Streptophyta</taxon>
        <taxon>Embryophyta</taxon>
        <taxon>Tracheophyta</taxon>
        <taxon>Spermatophyta</taxon>
        <taxon>Magnoliopsida</taxon>
        <taxon>eudicotyledons</taxon>
        <taxon>Gunneridae</taxon>
        <taxon>Pentapetalae</taxon>
        <taxon>rosids</taxon>
        <taxon>malvids</taxon>
        <taxon>Sapindales</taxon>
        <taxon>Sapindaceae</taxon>
        <taxon>Hippocastanoideae</taxon>
        <taxon>Acereae</taxon>
        <taxon>Dipteronia</taxon>
    </lineage>
</organism>
<dbReference type="PANTHER" id="PTHR48449:SF1">
    <property type="entry name" value="DUF1985 DOMAIN-CONTAINING PROTEIN"/>
    <property type="match status" value="1"/>
</dbReference>
<sequence>MRNMLRDLIKTPEGDWYEGKLTRHAHFDTLGHIDDALNQVSAKFTNKDRCLFMASCFGHFLTMNWEIKFLGHVVVRFLLWERHHKGPIDEIQFMLRNQSVRFSKVEFCLIIGLLFGVVLDMSVYTEVENGIQQRYFPGADEVSFEEMRVVLTLREFQMGYDAVNLRLIYMLNLILMGVDERFKIPVWKFQVVENLDAFLWGAHVYKHSIYLFKYLLSSGTKGGGFKDKATNCEGSEPEAVGFRANDSEGYEPDPQRERHRQVSFTTPDLLHLQGIPREGIGRDGEVPWEDLLNDVHKALQKSEEDQ</sequence>
<proteinExistence type="predicted"/>
<comment type="caution">
    <text evidence="2">The sequence shown here is derived from an EMBL/GenBank/DDBJ whole genome shotgun (WGS) entry which is preliminary data.</text>
</comment>
<dbReference type="EMBL" id="JANJYI010000002">
    <property type="protein sequence ID" value="KAK2658535.1"/>
    <property type="molecule type" value="Genomic_DNA"/>
</dbReference>
<gene>
    <name evidence="2" type="ORF">Ddye_005068</name>
</gene>